<evidence type="ECO:0000313" key="2">
    <source>
        <dbReference type="Proteomes" id="UP000324800"/>
    </source>
</evidence>
<name>A0A5J4U1Q4_9EUKA</name>
<protein>
    <submittedName>
        <fullName evidence="1">Uncharacterized protein</fullName>
    </submittedName>
</protein>
<dbReference type="EMBL" id="SNRW01021968">
    <property type="protein sequence ID" value="KAA6364183.1"/>
    <property type="molecule type" value="Genomic_DNA"/>
</dbReference>
<sequence>MESEYEAFKLSPDLESEFSLMLVVGYWLSNLGCQRFIRNNIEKFVNVQCAGQRGNEIEKWAKQQDRGDSTGHGFIIPIEI</sequence>
<organism evidence="1 2">
    <name type="scientific">Streblomastix strix</name>
    <dbReference type="NCBI Taxonomy" id="222440"/>
    <lineage>
        <taxon>Eukaryota</taxon>
        <taxon>Metamonada</taxon>
        <taxon>Preaxostyla</taxon>
        <taxon>Oxymonadida</taxon>
        <taxon>Streblomastigidae</taxon>
        <taxon>Streblomastix</taxon>
    </lineage>
</organism>
<gene>
    <name evidence="1" type="ORF">EZS28_040289</name>
</gene>
<dbReference type="AlphaFoldDB" id="A0A5J4U1Q4"/>
<proteinExistence type="predicted"/>
<dbReference type="Proteomes" id="UP000324800">
    <property type="component" value="Unassembled WGS sequence"/>
</dbReference>
<evidence type="ECO:0000313" key="1">
    <source>
        <dbReference type="EMBL" id="KAA6364183.1"/>
    </source>
</evidence>
<reference evidence="1 2" key="1">
    <citation type="submission" date="2019-03" db="EMBL/GenBank/DDBJ databases">
        <title>Single cell metagenomics reveals metabolic interactions within the superorganism composed of flagellate Streblomastix strix and complex community of Bacteroidetes bacteria on its surface.</title>
        <authorList>
            <person name="Treitli S.C."/>
            <person name="Kolisko M."/>
            <person name="Husnik F."/>
            <person name="Keeling P."/>
            <person name="Hampl V."/>
        </authorList>
    </citation>
    <scope>NUCLEOTIDE SEQUENCE [LARGE SCALE GENOMIC DNA]</scope>
    <source>
        <strain evidence="1">ST1C</strain>
    </source>
</reference>
<comment type="caution">
    <text evidence="1">The sequence shown here is derived from an EMBL/GenBank/DDBJ whole genome shotgun (WGS) entry which is preliminary data.</text>
</comment>
<accession>A0A5J4U1Q4</accession>